<name>A0A9W8JQJ6_9AGAR</name>
<gene>
    <name evidence="2" type="ORF">NLJ89_g10742</name>
</gene>
<comment type="caution">
    <text evidence="2">The sequence shown here is derived from an EMBL/GenBank/DDBJ whole genome shotgun (WGS) entry which is preliminary data.</text>
</comment>
<dbReference type="AlphaFoldDB" id="A0A9W8JQJ6"/>
<accession>A0A9W8JQJ6</accession>
<protein>
    <submittedName>
        <fullName evidence="2">Uncharacterized protein</fullName>
    </submittedName>
</protein>
<organism evidence="2 3">
    <name type="scientific">Agrocybe chaxingu</name>
    <dbReference type="NCBI Taxonomy" id="84603"/>
    <lineage>
        <taxon>Eukaryota</taxon>
        <taxon>Fungi</taxon>
        <taxon>Dikarya</taxon>
        <taxon>Basidiomycota</taxon>
        <taxon>Agaricomycotina</taxon>
        <taxon>Agaricomycetes</taxon>
        <taxon>Agaricomycetidae</taxon>
        <taxon>Agaricales</taxon>
        <taxon>Agaricineae</taxon>
        <taxon>Strophariaceae</taxon>
        <taxon>Agrocybe</taxon>
    </lineage>
</organism>
<proteinExistence type="predicted"/>
<evidence type="ECO:0000313" key="3">
    <source>
        <dbReference type="Proteomes" id="UP001148786"/>
    </source>
</evidence>
<dbReference type="OrthoDB" id="1724197at2759"/>
<dbReference type="Proteomes" id="UP001148786">
    <property type="component" value="Unassembled WGS sequence"/>
</dbReference>
<keyword evidence="3" id="KW-1185">Reference proteome</keyword>
<evidence type="ECO:0000313" key="2">
    <source>
        <dbReference type="EMBL" id="KAJ3494744.1"/>
    </source>
</evidence>
<evidence type="ECO:0000256" key="1">
    <source>
        <dbReference type="SAM" id="MobiDB-lite"/>
    </source>
</evidence>
<reference evidence="2" key="1">
    <citation type="submission" date="2022-07" db="EMBL/GenBank/DDBJ databases">
        <title>Genome Sequence of Agrocybe chaxingu.</title>
        <authorList>
            <person name="Buettner E."/>
        </authorList>
    </citation>
    <scope>NUCLEOTIDE SEQUENCE</scope>
    <source>
        <strain evidence="2">MP-N11</strain>
    </source>
</reference>
<feature type="region of interest" description="Disordered" evidence="1">
    <location>
        <begin position="1"/>
        <end position="30"/>
    </location>
</feature>
<dbReference type="EMBL" id="JANKHO010002097">
    <property type="protein sequence ID" value="KAJ3494744.1"/>
    <property type="molecule type" value="Genomic_DNA"/>
</dbReference>
<sequence length="164" mass="18425">MFDDGSDSVSAPLLRPPLHNTSSPRDKEPVGFEKLLKWQDERRARKLKGEYESAVTHLSEVDLCGARGGRDRNTRVLPRLAHRPRRLVVVIVASDPKICPAHHPLSLLHPPVNRPLLLAHLYTRAARLTVLLTLPLIDLPSPISGPAHQDQRTREVLPLLVQQR</sequence>